<keyword evidence="2" id="KW-1185">Reference proteome</keyword>
<dbReference type="KEGG" id="vg:15013361"/>
<dbReference type="EMBL" id="HQ316584">
    <property type="protein sequence ID" value="AGG54552.1"/>
    <property type="molecule type" value="Genomic_DNA"/>
</dbReference>
<evidence type="ECO:0000313" key="2">
    <source>
        <dbReference type="Proteomes" id="UP000202740"/>
    </source>
</evidence>
<reference evidence="1 2" key="1">
    <citation type="submission" date="2010-03" db="EMBL/GenBank/DDBJ databases">
        <title>The Genome Sequence of Cyanophage P-SSP9.</title>
        <authorList>
            <consortium name="The Broad Institute Genome Sequencing Platform"/>
            <person name="Henn M.R."/>
            <person name="Sullivan M.S."/>
            <person name="Osburne M.S."/>
            <person name="Levin J."/>
            <person name="Malboeuf C."/>
            <person name="Casali M."/>
            <person name="Russ C."/>
            <person name="Lennon N."/>
            <person name="Erlich R."/>
            <person name="Young S.K."/>
            <person name="Koehrsen M."/>
            <person name="Yandava C."/>
            <person name="Zeng Q."/>
            <person name="Alvarado L."/>
            <person name="Anderson S."/>
            <person name="Berlin A."/>
            <person name="Borenstein D."/>
            <person name="Chen Z."/>
            <person name="Engels R."/>
            <person name="Freedman E."/>
            <person name="Gellesch M."/>
            <person name="Goldberg J."/>
            <person name="Green L."/>
            <person name="Griggs A."/>
            <person name="Gujja S."/>
            <person name="Heiman D."/>
            <person name="Hepburn T."/>
            <person name="Howarth C."/>
            <person name="Jen D."/>
            <person name="Larson L."/>
            <person name="Lewis B."/>
            <person name="Mehta T."/>
            <person name="Park D."/>
            <person name="Pearson M."/>
            <person name="Roberts A."/>
            <person name="Ryan E."/>
            <person name="Saif S."/>
            <person name="Shea T."/>
            <person name="Shenoy N."/>
            <person name="Sisk P."/>
            <person name="Stolte C."/>
            <person name="Sykes S."/>
            <person name="Walk T."/>
            <person name="White J."/>
            <person name="Yu Q."/>
            <person name="Coleman M.L."/>
            <person name="Huang K.H."/>
            <person name="Weigele P.R."/>
            <person name="DeFrancesco A.S."/>
            <person name="Kern S.E."/>
            <person name="Thompson L.R."/>
            <person name="Fu R."/>
            <person name="Hombeck B."/>
            <person name="Chisholm S.W."/>
            <person name="Haas B."/>
            <person name="Nusbaum C."/>
            <person name="Galagan J."/>
            <person name="Birren B."/>
        </authorList>
    </citation>
    <scope>NUCLEOTIDE SEQUENCE [LARGE SCALE GENOMIC DNA]</scope>
    <source>
        <strain evidence="1 2">P-SSP9</strain>
    </source>
</reference>
<sequence length="54" mass="6247">MKTNHILLDLIDDYVVRLEDDGYPLVEVLDALIEYADVARDIYFSNAPRDIYGD</sequence>
<dbReference type="RefSeq" id="YP_007676896.1">
    <property type="nucleotide sequence ID" value="NC_020872.1"/>
</dbReference>
<dbReference type="GeneID" id="15013361"/>
<name>M1UGV5_9CAUD</name>
<organism evidence="1 2">
    <name type="scientific">Cyanophage SS120-1</name>
    <dbReference type="NCBI Taxonomy" id="616674"/>
    <lineage>
        <taxon>Viruses</taxon>
        <taxon>Duplodnaviria</taxon>
        <taxon>Heunggongvirae</taxon>
        <taxon>Uroviricota</taxon>
        <taxon>Caudoviricetes</taxon>
        <taxon>Autographivirales</taxon>
        <taxon>Banchanvirus</taxon>
        <taxon>Banchanvirus SS1201</taxon>
    </lineage>
</organism>
<proteinExistence type="predicted"/>
<protein>
    <submittedName>
        <fullName evidence="1">Uncharacterized protein</fullName>
    </submittedName>
</protein>
<dbReference type="Proteomes" id="UP000202740">
    <property type="component" value="Segment"/>
</dbReference>
<accession>M1UGV5</accession>
<evidence type="ECO:0000313" key="1">
    <source>
        <dbReference type="EMBL" id="AGG54552.1"/>
    </source>
</evidence>
<gene>
    <name evidence="1" type="ORF">CYYG_00051</name>
</gene>